<organism evidence="7 8">
    <name type="scientific">Sphingobacterium spiritivorum</name>
    <name type="common">Flavobacterium spiritivorum</name>
    <dbReference type="NCBI Taxonomy" id="258"/>
    <lineage>
        <taxon>Bacteria</taxon>
        <taxon>Pseudomonadati</taxon>
        <taxon>Bacteroidota</taxon>
        <taxon>Sphingobacteriia</taxon>
        <taxon>Sphingobacteriales</taxon>
        <taxon>Sphingobacteriaceae</taxon>
        <taxon>Sphingobacterium</taxon>
    </lineage>
</organism>
<accession>A0A380CK71</accession>
<dbReference type="InterPro" id="IPR000866">
    <property type="entry name" value="AhpC/TSA"/>
</dbReference>
<dbReference type="GO" id="GO:0016209">
    <property type="term" value="F:antioxidant activity"/>
    <property type="evidence" value="ECO:0007669"/>
    <property type="project" value="InterPro"/>
</dbReference>
<evidence type="ECO:0000256" key="3">
    <source>
        <dbReference type="ARBA" id="ARBA00023157"/>
    </source>
</evidence>
<gene>
    <name evidence="7" type="primary">tlpA_3</name>
    <name evidence="7" type="ORF">NCTC11388_03069</name>
</gene>
<dbReference type="PROSITE" id="PS51352">
    <property type="entry name" value="THIOREDOXIN_2"/>
    <property type="match status" value="1"/>
</dbReference>
<keyword evidence="5" id="KW-0472">Membrane</keyword>
<comment type="subcellular location">
    <subcellularLocation>
        <location evidence="1">Cell envelope</location>
    </subcellularLocation>
</comment>
<evidence type="ECO:0000256" key="5">
    <source>
        <dbReference type="SAM" id="Phobius"/>
    </source>
</evidence>
<dbReference type="GO" id="GO:0016491">
    <property type="term" value="F:oxidoreductase activity"/>
    <property type="evidence" value="ECO:0007669"/>
    <property type="project" value="InterPro"/>
</dbReference>
<dbReference type="SUPFAM" id="SSF52833">
    <property type="entry name" value="Thioredoxin-like"/>
    <property type="match status" value="1"/>
</dbReference>
<reference evidence="7 8" key="1">
    <citation type="submission" date="2018-06" db="EMBL/GenBank/DDBJ databases">
        <authorList>
            <consortium name="Pathogen Informatics"/>
            <person name="Doyle S."/>
        </authorList>
    </citation>
    <scope>NUCLEOTIDE SEQUENCE [LARGE SCALE GENOMIC DNA]</scope>
    <source>
        <strain evidence="7 8">NCTC11388</strain>
    </source>
</reference>
<keyword evidence="5" id="KW-1133">Transmembrane helix</keyword>
<keyword evidence="3" id="KW-1015">Disulfide bond</keyword>
<dbReference type="PANTHER" id="PTHR42852">
    <property type="entry name" value="THIOL:DISULFIDE INTERCHANGE PROTEIN DSBE"/>
    <property type="match status" value="1"/>
</dbReference>
<keyword evidence="5" id="KW-0812">Transmembrane</keyword>
<evidence type="ECO:0000313" key="8">
    <source>
        <dbReference type="Proteomes" id="UP000254893"/>
    </source>
</evidence>
<evidence type="ECO:0000256" key="4">
    <source>
        <dbReference type="ARBA" id="ARBA00023284"/>
    </source>
</evidence>
<dbReference type="EMBL" id="UGYW01000002">
    <property type="protein sequence ID" value="SUJ20704.1"/>
    <property type="molecule type" value="Genomic_DNA"/>
</dbReference>
<dbReference type="InterPro" id="IPR050553">
    <property type="entry name" value="Thioredoxin_ResA/DsbE_sf"/>
</dbReference>
<sequence>MANKLIRNRITIFIACHNPELVTGGRHFLILICFMLFGVGIARPQSREVGTANNQNITALNIGDQIPDALWNTPLQVVNHPQDKKNITLADYKGKLIILDFWSTWCGTCVAALPRLHELEKEFKDDVIILPMTDQKANEIKAFLKKNRVLSRLNLFSVTDDNTYKFHFPYTMLPHEVWISKSGEVQAITHSSDVTKENITSALKGNANSIAQKKDNLTYDDTRPLLLNNNGADGDFFVSRSIITLAIEGIPRSNALPKVNEKDSTFRVLSTNADIRRMYELAFRELLTMPPNRTKLELKEPFSVSEKRFLQDKYCYEWIAPLSVLKHFPQKVQADLNYHFGINGRMEKRNTKCYTIKIIGKTTIIPNKPEDGLQYLSAWVNKTNKDIQHIPVVNDFTDQKIAIPKIAHAIEDVEAVNRQLKPFGIAIVEDERVLDFFVISEL</sequence>
<dbReference type="Gene3D" id="3.40.30.10">
    <property type="entry name" value="Glutaredoxin"/>
    <property type="match status" value="1"/>
</dbReference>
<evidence type="ECO:0000313" key="7">
    <source>
        <dbReference type="EMBL" id="SUJ20704.1"/>
    </source>
</evidence>
<keyword evidence="4" id="KW-0676">Redox-active center</keyword>
<dbReference type="Proteomes" id="UP000254893">
    <property type="component" value="Unassembled WGS sequence"/>
</dbReference>
<dbReference type="InterPro" id="IPR036249">
    <property type="entry name" value="Thioredoxin-like_sf"/>
</dbReference>
<dbReference type="PANTHER" id="PTHR42852:SF6">
    <property type="entry name" value="THIOL:DISULFIDE INTERCHANGE PROTEIN DSBE"/>
    <property type="match status" value="1"/>
</dbReference>
<dbReference type="AlphaFoldDB" id="A0A380CK71"/>
<evidence type="ECO:0000256" key="1">
    <source>
        <dbReference type="ARBA" id="ARBA00004196"/>
    </source>
</evidence>
<dbReference type="CDD" id="cd02966">
    <property type="entry name" value="TlpA_like_family"/>
    <property type="match status" value="1"/>
</dbReference>
<evidence type="ECO:0000259" key="6">
    <source>
        <dbReference type="PROSITE" id="PS51352"/>
    </source>
</evidence>
<feature type="transmembrane region" description="Helical" evidence="5">
    <location>
        <begin position="21"/>
        <end position="42"/>
    </location>
</feature>
<dbReference type="Pfam" id="PF00578">
    <property type="entry name" value="AhpC-TSA"/>
    <property type="match status" value="1"/>
</dbReference>
<protein>
    <submittedName>
        <fullName evidence="7">Cytochrome c biogenesis protein tlpA</fullName>
    </submittedName>
</protein>
<dbReference type="GO" id="GO:0017004">
    <property type="term" value="P:cytochrome complex assembly"/>
    <property type="evidence" value="ECO:0007669"/>
    <property type="project" value="UniProtKB-KW"/>
</dbReference>
<dbReference type="GO" id="GO:0030313">
    <property type="term" value="C:cell envelope"/>
    <property type="evidence" value="ECO:0007669"/>
    <property type="project" value="UniProtKB-SubCell"/>
</dbReference>
<name>A0A380CK71_SPHSI</name>
<dbReference type="InterPro" id="IPR013766">
    <property type="entry name" value="Thioredoxin_domain"/>
</dbReference>
<evidence type="ECO:0000256" key="2">
    <source>
        <dbReference type="ARBA" id="ARBA00022748"/>
    </source>
</evidence>
<feature type="domain" description="Thioredoxin" evidence="6">
    <location>
        <begin position="60"/>
        <end position="208"/>
    </location>
</feature>
<proteinExistence type="predicted"/>
<dbReference type="RefSeq" id="WP_115170713.1">
    <property type="nucleotide sequence ID" value="NZ_JBPFQB010000002.1"/>
</dbReference>
<keyword evidence="2" id="KW-0201">Cytochrome c-type biogenesis</keyword>